<name>A0A0K2UKA6_LEPSM</name>
<dbReference type="AlphaFoldDB" id="A0A0K2UKA6"/>
<protein>
    <submittedName>
        <fullName evidence="1">Uncharacterized protein</fullName>
    </submittedName>
</protein>
<reference evidence="1" key="1">
    <citation type="submission" date="2014-05" db="EMBL/GenBank/DDBJ databases">
        <authorList>
            <person name="Chronopoulou M."/>
        </authorList>
    </citation>
    <scope>NUCLEOTIDE SEQUENCE</scope>
    <source>
        <tissue evidence="1">Whole organism</tissue>
    </source>
</reference>
<feature type="non-terminal residue" evidence="1">
    <location>
        <position position="1"/>
    </location>
</feature>
<proteinExistence type="predicted"/>
<sequence>VEALEPFLPLSSLSTHIHKKKRHVGNGEWEFNDALSGFSTVKNILVSWNVVNVRNTVQIFIKIPQRICKLIF</sequence>
<evidence type="ECO:0000313" key="1">
    <source>
        <dbReference type="EMBL" id="CDW38126.1"/>
    </source>
</evidence>
<accession>A0A0K2UKA6</accession>
<organism evidence="1">
    <name type="scientific">Lepeophtheirus salmonis</name>
    <name type="common">Salmon louse</name>
    <name type="synonym">Caligus salmonis</name>
    <dbReference type="NCBI Taxonomy" id="72036"/>
    <lineage>
        <taxon>Eukaryota</taxon>
        <taxon>Metazoa</taxon>
        <taxon>Ecdysozoa</taxon>
        <taxon>Arthropoda</taxon>
        <taxon>Crustacea</taxon>
        <taxon>Multicrustacea</taxon>
        <taxon>Hexanauplia</taxon>
        <taxon>Copepoda</taxon>
        <taxon>Siphonostomatoida</taxon>
        <taxon>Caligidae</taxon>
        <taxon>Lepeophtheirus</taxon>
    </lineage>
</organism>
<dbReference type="EMBL" id="HACA01020765">
    <property type="protein sequence ID" value="CDW38126.1"/>
    <property type="molecule type" value="Transcribed_RNA"/>
</dbReference>